<organism evidence="2 3">
    <name type="scientific">Paenibacillus glucanolyticus</name>
    <dbReference type="NCBI Taxonomy" id="59843"/>
    <lineage>
        <taxon>Bacteria</taxon>
        <taxon>Bacillati</taxon>
        <taxon>Bacillota</taxon>
        <taxon>Bacilli</taxon>
        <taxon>Bacillales</taxon>
        <taxon>Paenibacillaceae</taxon>
        <taxon>Paenibacillus</taxon>
    </lineage>
</organism>
<dbReference type="InterPro" id="IPR027417">
    <property type="entry name" value="P-loop_NTPase"/>
</dbReference>
<dbReference type="PROSITE" id="PS51192">
    <property type="entry name" value="HELICASE_ATP_BIND_1"/>
    <property type="match status" value="1"/>
</dbReference>
<dbReference type="GO" id="GO:0005524">
    <property type="term" value="F:ATP binding"/>
    <property type="evidence" value="ECO:0007669"/>
    <property type="project" value="InterPro"/>
</dbReference>
<dbReference type="Gene3D" id="3.40.50.300">
    <property type="entry name" value="P-loop containing nucleotide triphosphate hydrolases"/>
    <property type="match status" value="2"/>
</dbReference>
<keyword evidence="2" id="KW-0255">Endonuclease</keyword>
<dbReference type="Pfam" id="PF00271">
    <property type="entry name" value="Helicase_C"/>
    <property type="match status" value="1"/>
</dbReference>
<reference evidence="2" key="1">
    <citation type="journal article" date="2016" name="Genome Announc.">
        <title>Draft genomes of two strains of Paenibacillus glucanolyticus with capability to degrade lignocellulose.</title>
        <authorList>
            <person name="Mathews S.L."/>
            <person name="Pawlak J."/>
            <person name="Grunden A.M."/>
        </authorList>
    </citation>
    <scope>NUCLEOTIDE SEQUENCE [LARGE SCALE GENOMIC DNA]</scope>
    <source>
        <strain evidence="2">SLM1</strain>
    </source>
</reference>
<dbReference type="InterPro" id="IPR001650">
    <property type="entry name" value="Helicase_C-like"/>
</dbReference>
<accession>A0A163HVC3</accession>
<dbReference type="GO" id="GO:0003677">
    <property type="term" value="F:DNA binding"/>
    <property type="evidence" value="ECO:0007669"/>
    <property type="project" value="InterPro"/>
</dbReference>
<dbReference type="SUPFAM" id="SSF52540">
    <property type="entry name" value="P-loop containing nucleoside triphosphate hydrolases"/>
    <property type="match status" value="1"/>
</dbReference>
<dbReference type="OrthoDB" id="9802848at2"/>
<evidence type="ECO:0000313" key="2">
    <source>
        <dbReference type="EMBL" id="KZS45682.1"/>
    </source>
</evidence>
<comment type="caution">
    <text evidence="2">The sequence shown here is derived from an EMBL/GenBank/DDBJ whole genome shotgun (WGS) entry which is preliminary data.</text>
</comment>
<evidence type="ECO:0000259" key="1">
    <source>
        <dbReference type="PROSITE" id="PS51192"/>
    </source>
</evidence>
<dbReference type="GO" id="GO:0004519">
    <property type="term" value="F:endonuclease activity"/>
    <property type="evidence" value="ECO:0007669"/>
    <property type="project" value="UniProtKB-KW"/>
</dbReference>
<dbReference type="Pfam" id="PF04851">
    <property type="entry name" value="ResIII"/>
    <property type="match status" value="1"/>
</dbReference>
<dbReference type="RefSeq" id="WP_063477881.1">
    <property type="nucleotide sequence ID" value="NZ_CP147845.1"/>
</dbReference>
<dbReference type="PANTHER" id="PTHR47396">
    <property type="entry name" value="TYPE I RESTRICTION ENZYME ECOKI R PROTEIN"/>
    <property type="match status" value="1"/>
</dbReference>
<dbReference type="PANTHER" id="PTHR47396:SF1">
    <property type="entry name" value="ATP-DEPENDENT HELICASE IRC3-RELATED"/>
    <property type="match status" value="1"/>
</dbReference>
<feature type="domain" description="Helicase ATP-binding" evidence="1">
    <location>
        <begin position="34"/>
        <end position="205"/>
    </location>
</feature>
<dbReference type="InterPro" id="IPR014001">
    <property type="entry name" value="Helicase_ATP-bd"/>
</dbReference>
<dbReference type="InterPro" id="IPR050742">
    <property type="entry name" value="Helicase_Restrict-Modif_Enz"/>
</dbReference>
<dbReference type="GeneID" id="97552993"/>
<dbReference type="EMBL" id="LWMH01000001">
    <property type="protein sequence ID" value="KZS45682.1"/>
    <property type="molecule type" value="Genomic_DNA"/>
</dbReference>
<evidence type="ECO:0000313" key="3">
    <source>
        <dbReference type="Proteomes" id="UP000076796"/>
    </source>
</evidence>
<dbReference type="InterPro" id="IPR006935">
    <property type="entry name" value="Helicase/UvrB_N"/>
</dbReference>
<gene>
    <name evidence="2" type="ORF">AWU65_07035</name>
</gene>
<proteinExistence type="predicted"/>
<sequence length="623" mass="72483">MNLNYFIESMPNIDSNQSLREPQVDAYRAVYKHFVNDKKKEHSIIVLPTGVGKTGLMGILPFGISFGRVLIVTPQLVIKDAVLDSLDPEHPRNFWLARNIFEKYEDLPSVIEYDRKTSDWELQEANIVILNIQKLQERLDSSLINRVPSNFFDVIIIDEAHHSTAPTWETSMEFFSDAKVIKLTGTPFRTDGEKIEGEFVYKYPLSKAMAKGFVKSLERIHYIPDQIFLTLNKKDDTVYSLEQIRDMNLKDEDWVTKSIAYSKECSIKVVEESIKILEEKRKTGIPHKIIAVACSIWHAEQIQELYEQQGLDVSLVHSKLKKDELAVRLKSIENHKVQVVIHVAKLGEGYDHKYLSIAAIFRPFRSQLPYEQFVGRVLRSIDAEEVVSPEDNIACVVHHKELGLDKLWEFYKNEKKKSDVIKYLDRSEESFERLTKARVEKQTGDVIEDGIGITEKDIFIGTELLEERERRINEEHQKLNQLKELLPNLPDETLRQMIRREEEGEPSAKILRPDKFLYRKKRDLDDRIKKEMVPEIILQYNISNEGNELSNSKLFTGKYSWLLKRVQSNTGLIAAYIEKRVNDLVGNHDRNTWKPEEYDAAKQHAEDVFILIQKILDSELKKE</sequence>
<dbReference type="AlphaFoldDB" id="A0A163HVC3"/>
<dbReference type="SMART" id="SM00487">
    <property type="entry name" value="DEXDc"/>
    <property type="match status" value="1"/>
</dbReference>
<name>A0A163HVC3_9BACL</name>
<keyword evidence="3" id="KW-1185">Reference proteome</keyword>
<keyword evidence="2" id="KW-0540">Nuclease</keyword>
<dbReference type="GO" id="GO:0005829">
    <property type="term" value="C:cytosol"/>
    <property type="evidence" value="ECO:0007669"/>
    <property type="project" value="TreeGrafter"/>
</dbReference>
<dbReference type="Proteomes" id="UP000076796">
    <property type="component" value="Unassembled WGS sequence"/>
</dbReference>
<protein>
    <submittedName>
        <fullName evidence="2">Restriction endonuclease subunit R</fullName>
    </submittedName>
</protein>
<keyword evidence="2" id="KW-0378">Hydrolase</keyword>
<dbReference type="GO" id="GO:0016787">
    <property type="term" value="F:hydrolase activity"/>
    <property type="evidence" value="ECO:0007669"/>
    <property type="project" value="InterPro"/>
</dbReference>